<organism evidence="2 3">
    <name type="scientific">Drechslerella stenobrocha 248</name>
    <dbReference type="NCBI Taxonomy" id="1043628"/>
    <lineage>
        <taxon>Eukaryota</taxon>
        <taxon>Fungi</taxon>
        <taxon>Dikarya</taxon>
        <taxon>Ascomycota</taxon>
        <taxon>Pezizomycotina</taxon>
        <taxon>Orbiliomycetes</taxon>
        <taxon>Orbiliales</taxon>
        <taxon>Orbiliaceae</taxon>
        <taxon>Drechslerella</taxon>
    </lineage>
</organism>
<evidence type="ECO:0000313" key="3">
    <source>
        <dbReference type="Proteomes" id="UP000024837"/>
    </source>
</evidence>
<sequence>MPKHEQSTRGGEYRARGRDHSRERYAERGHRVEQDRDHRRRRQRSPSYDSSDSGSYDSGSSRNPSPRRPTRRHTAAPPAYSDSEDREYRDRGRDHRRQPARQYYSEESRSRSRERGGLVEDLLAAVGLIQSKNKDRPRQERSRSRGGEGNRKNTQKAIQAALTAAAMEAFRTRKEGKLTPQRLMQIAGAAIAAGGLDALVDRSGGSGGNGGGSMRSIIESVVASLAAGKAVKHGREEGIASKVGSGMVGLAAKTLARSMSQGPTRRRTNKY</sequence>
<keyword evidence="3" id="KW-1185">Reference proteome</keyword>
<dbReference type="Proteomes" id="UP000024837">
    <property type="component" value="Unassembled WGS sequence"/>
</dbReference>
<feature type="compositionally biased region" description="Basic and acidic residues" evidence="1">
    <location>
        <begin position="1"/>
        <end position="37"/>
    </location>
</feature>
<gene>
    <name evidence="2" type="ORF">DRE_02932</name>
</gene>
<reference evidence="2 3" key="1">
    <citation type="submission" date="2013-05" db="EMBL/GenBank/DDBJ databases">
        <title>Drechslerella stenobrocha genome reveals carnivorous origination and mechanical trapping mechanism of predatory fungi.</title>
        <authorList>
            <person name="Liu X."/>
            <person name="Zhang W."/>
            <person name="Liu K."/>
        </authorList>
    </citation>
    <scope>NUCLEOTIDE SEQUENCE [LARGE SCALE GENOMIC DNA]</scope>
    <source>
        <strain evidence="2 3">248</strain>
    </source>
</reference>
<dbReference type="AlphaFoldDB" id="W7I5I6"/>
<name>W7I5I6_9PEZI</name>
<dbReference type="OrthoDB" id="5420823at2759"/>
<feature type="region of interest" description="Disordered" evidence="1">
    <location>
        <begin position="1"/>
        <end position="116"/>
    </location>
</feature>
<proteinExistence type="predicted"/>
<protein>
    <submittedName>
        <fullName evidence="2">Uncharacterized protein</fullName>
    </submittedName>
</protein>
<feature type="compositionally biased region" description="Low complexity" evidence="1">
    <location>
        <begin position="45"/>
        <end position="64"/>
    </location>
</feature>
<evidence type="ECO:0000313" key="2">
    <source>
        <dbReference type="EMBL" id="EWC47732.1"/>
    </source>
</evidence>
<dbReference type="HOGENOM" id="CLU_1026820_0_0_1"/>
<feature type="region of interest" description="Disordered" evidence="1">
    <location>
        <begin position="128"/>
        <end position="156"/>
    </location>
</feature>
<evidence type="ECO:0000256" key="1">
    <source>
        <dbReference type="SAM" id="MobiDB-lite"/>
    </source>
</evidence>
<accession>W7I5I6</accession>
<feature type="compositionally biased region" description="Basic and acidic residues" evidence="1">
    <location>
        <begin position="104"/>
        <end position="116"/>
    </location>
</feature>
<dbReference type="EMBL" id="KI966408">
    <property type="protein sequence ID" value="EWC47732.1"/>
    <property type="molecule type" value="Genomic_DNA"/>
</dbReference>
<feature type="compositionally biased region" description="Basic and acidic residues" evidence="1">
    <location>
        <begin position="132"/>
        <end position="151"/>
    </location>
</feature>